<comment type="caution">
    <text evidence="8">The sequence shown here is derived from an EMBL/GenBank/DDBJ whole genome shotgun (WGS) entry which is preliminary data.</text>
</comment>
<evidence type="ECO:0000256" key="2">
    <source>
        <dbReference type="ARBA" id="ARBA00022481"/>
    </source>
</evidence>
<dbReference type="Pfam" id="PF07963">
    <property type="entry name" value="N_methyl"/>
    <property type="match status" value="1"/>
</dbReference>
<dbReference type="GO" id="GO:0015628">
    <property type="term" value="P:protein secretion by the type II secretion system"/>
    <property type="evidence" value="ECO:0007669"/>
    <property type="project" value="InterPro"/>
</dbReference>
<evidence type="ECO:0000256" key="5">
    <source>
        <dbReference type="ARBA" id="ARBA00023136"/>
    </source>
</evidence>
<sequence length="145" mass="16724">MVLRTVTRDITNRRHHLRGAFTLLEVLIVVAILVILASAASIALFRYLEEAKEGRAQNDMRAIEQALKTYYLKHGEWPPEGEQGLALIAPYLEQGTQGLISPWGTRYYWQLVRTTDEVEGNYKERPVVFCPQHNINKPPLQWPLR</sequence>
<dbReference type="Pfam" id="PF08334">
    <property type="entry name" value="T2SSG"/>
    <property type="match status" value="1"/>
</dbReference>
<comment type="subcellular location">
    <subcellularLocation>
        <location evidence="1">Membrane</location>
        <topology evidence="1">Single-pass membrane protein</topology>
    </subcellularLocation>
</comment>
<dbReference type="InterPro" id="IPR013545">
    <property type="entry name" value="T2SS_protein-GspG_C"/>
</dbReference>
<feature type="domain" description="Type II secretion system protein GspG C-terminal" evidence="7">
    <location>
        <begin position="44"/>
        <end position="89"/>
    </location>
</feature>
<dbReference type="Gene3D" id="3.30.700.10">
    <property type="entry name" value="Glycoprotein, Type 4 Pilin"/>
    <property type="match status" value="1"/>
</dbReference>
<feature type="transmembrane region" description="Helical" evidence="6">
    <location>
        <begin position="20"/>
        <end position="45"/>
    </location>
</feature>
<dbReference type="PANTHER" id="PTHR30093">
    <property type="entry name" value="GENERAL SECRETION PATHWAY PROTEIN G"/>
    <property type="match status" value="1"/>
</dbReference>
<protein>
    <submittedName>
        <fullName evidence="8">Type II secretion system protein</fullName>
    </submittedName>
</protein>
<keyword evidence="5 6" id="KW-0472">Membrane</keyword>
<keyword evidence="3 6" id="KW-0812">Transmembrane</keyword>
<dbReference type="GO" id="GO:0016020">
    <property type="term" value="C:membrane"/>
    <property type="evidence" value="ECO:0007669"/>
    <property type="project" value="UniProtKB-SubCell"/>
</dbReference>
<evidence type="ECO:0000313" key="9">
    <source>
        <dbReference type="Proteomes" id="UP000542342"/>
    </source>
</evidence>
<name>A0A7V8VCF2_9BACT</name>
<dbReference type="InterPro" id="IPR012902">
    <property type="entry name" value="N_methyl_site"/>
</dbReference>
<evidence type="ECO:0000256" key="3">
    <source>
        <dbReference type="ARBA" id="ARBA00022692"/>
    </source>
</evidence>
<dbReference type="PRINTS" id="PR00813">
    <property type="entry name" value="BCTERIALGSPG"/>
</dbReference>
<dbReference type="Proteomes" id="UP000542342">
    <property type="component" value="Unassembled WGS sequence"/>
</dbReference>
<evidence type="ECO:0000256" key="6">
    <source>
        <dbReference type="SAM" id="Phobius"/>
    </source>
</evidence>
<evidence type="ECO:0000256" key="4">
    <source>
        <dbReference type="ARBA" id="ARBA00022989"/>
    </source>
</evidence>
<dbReference type="SUPFAM" id="SSF54523">
    <property type="entry name" value="Pili subunits"/>
    <property type="match status" value="1"/>
</dbReference>
<dbReference type="EMBL" id="JACEFB010000002">
    <property type="protein sequence ID" value="MBA2225485.1"/>
    <property type="molecule type" value="Genomic_DNA"/>
</dbReference>
<evidence type="ECO:0000256" key="1">
    <source>
        <dbReference type="ARBA" id="ARBA00004167"/>
    </source>
</evidence>
<dbReference type="GO" id="GO:0015627">
    <property type="term" value="C:type II protein secretion system complex"/>
    <property type="evidence" value="ECO:0007669"/>
    <property type="project" value="InterPro"/>
</dbReference>
<gene>
    <name evidence="8" type="ORF">H0921_04835</name>
</gene>
<organism evidence="8 9">
    <name type="scientific">Thermogemmata fonticola</name>
    <dbReference type="NCBI Taxonomy" id="2755323"/>
    <lineage>
        <taxon>Bacteria</taxon>
        <taxon>Pseudomonadati</taxon>
        <taxon>Planctomycetota</taxon>
        <taxon>Planctomycetia</taxon>
        <taxon>Gemmatales</taxon>
        <taxon>Gemmataceae</taxon>
        <taxon>Thermogemmata</taxon>
    </lineage>
</organism>
<keyword evidence="2" id="KW-0488">Methylation</keyword>
<dbReference type="PANTHER" id="PTHR30093:SF44">
    <property type="entry name" value="TYPE II SECRETION SYSTEM CORE PROTEIN G"/>
    <property type="match status" value="1"/>
</dbReference>
<accession>A0A7V8VCF2</accession>
<keyword evidence="9" id="KW-1185">Reference proteome</keyword>
<dbReference type="InterPro" id="IPR045584">
    <property type="entry name" value="Pilin-like"/>
</dbReference>
<evidence type="ECO:0000259" key="7">
    <source>
        <dbReference type="Pfam" id="PF08334"/>
    </source>
</evidence>
<dbReference type="NCBIfam" id="TIGR02532">
    <property type="entry name" value="IV_pilin_GFxxxE"/>
    <property type="match status" value="1"/>
</dbReference>
<evidence type="ECO:0000313" key="8">
    <source>
        <dbReference type="EMBL" id="MBA2225485.1"/>
    </source>
</evidence>
<dbReference type="AlphaFoldDB" id="A0A7V8VCF2"/>
<reference evidence="8 9" key="1">
    <citation type="submission" date="2020-07" db="EMBL/GenBank/DDBJ databases">
        <title>Thermogemmata thermophila gen. nov., sp. nov., a novel moderate thermophilic planctomycete from a Kamchatka hot spring.</title>
        <authorList>
            <person name="Elcheninov A.G."/>
            <person name="Podosokorskaya O.A."/>
            <person name="Kovaleva O.L."/>
            <person name="Novikov A."/>
            <person name="Bonch-Osmolovskaya E.A."/>
            <person name="Toshchakov S.V."/>
            <person name="Kublanov I.V."/>
        </authorList>
    </citation>
    <scope>NUCLEOTIDE SEQUENCE [LARGE SCALE GENOMIC DNA]</scope>
    <source>
        <strain evidence="8 9">2918</strain>
    </source>
</reference>
<proteinExistence type="predicted"/>
<dbReference type="RefSeq" id="WP_194537148.1">
    <property type="nucleotide sequence ID" value="NZ_JACEFB010000002.1"/>
</dbReference>
<keyword evidence="4 6" id="KW-1133">Transmembrane helix</keyword>
<dbReference type="InterPro" id="IPR000983">
    <property type="entry name" value="Bac_GSPG_pilin"/>
</dbReference>